<dbReference type="Proteomes" id="UP001057375">
    <property type="component" value="Unassembled WGS sequence"/>
</dbReference>
<evidence type="ECO:0000313" key="4">
    <source>
        <dbReference type="EMBL" id="GKT36601.1"/>
    </source>
</evidence>
<gene>
    <name evidence="4" type="ORF">ADUPG1_009534</name>
</gene>
<reference evidence="4" key="1">
    <citation type="submission" date="2022-03" db="EMBL/GenBank/DDBJ databases">
        <title>Draft genome sequence of Aduncisulcus paluster, a free-living microaerophilic Fornicata.</title>
        <authorList>
            <person name="Yuyama I."/>
            <person name="Kume K."/>
            <person name="Tamura T."/>
            <person name="Inagaki Y."/>
            <person name="Hashimoto T."/>
        </authorList>
    </citation>
    <scope>NUCLEOTIDE SEQUENCE</scope>
    <source>
        <strain evidence="4">NY0171</strain>
    </source>
</reference>
<keyword evidence="3" id="KW-0687">Ribonucleoprotein</keyword>
<dbReference type="Gene3D" id="3.30.1360.210">
    <property type="match status" value="1"/>
</dbReference>
<evidence type="ECO:0000256" key="2">
    <source>
        <dbReference type="ARBA" id="ARBA00022980"/>
    </source>
</evidence>
<protein>
    <submittedName>
        <fullName evidence="4">Ribosomal protein L22e like protein</fullName>
    </submittedName>
</protein>
<sequence length="128" mass="14943">MDIFSLSTNSLFSNLRDCELEMALKIKKRVSYTVDFSKVDKQVANVQGFKDYILRHFKAEKRGLKGQTSSLNIDIDQDTIRLSSRNIFAKRYVKCLVQQYLFKKQARDLYKVNKTSVVGYQIRPYASE</sequence>
<evidence type="ECO:0000256" key="3">
    <source>
        <dbReference type="ARBA" id="ARBA00023274"/>
    </source>
</evidence>
<dbReference type="EMBL" id="BQXS01011264">
    <property type="protein sequence ID" value="GKT36601.1"/>
    <property type="molecule type" value="Genomic_DNA"/>
</dbReference>
<keyword evidence="5" id="KW-1185">Reference proteome</keyword>
<dbReference type="InterPro" id="IPR038526">
    <property type="entry name" value="Ribosomal_eL22_sf"/>
</dbReference>
<organism evidence="4 5">
    <name type="scientific">Aduncisulcus paluster</name>
    <dbReference type="NCBI Taxonomy" id="2918883"/>
    <lineage>
        <taxon>Eukaryota</taxon>
        <taxon>Metamonada</taxon>
        <taxon>Carpediemonas-like organisms</taxon>
        <taxon>Aduncisulcus</taxon>
    </lineage>
</organism>
<dbReference type="InterPro" id="IPR002671">
    <property type="entry name" value="Ribosomal_eL22"/>
</dbReference>
<evidence type="ECO:0000256" key="1">
    <source>
        <dbReference type="ARBA" id="ARBA00007817"/>
    </source>
</evidence>
<proteinExistence type="inferred from homology"/>
<name>A0ABQ5KX39_9EUKA</name>
<comment type="similarity">
    <text evidence="1">Belongs to the eukaryotic ribosomal protein eL22 family.</text>
</comment>
<accession>A0ABQ5KX39</accession>
<keyword evidence="2 4" id="KW-0689">Ribosomal protein</keyword>
<comment type="caution">
    <text evidence="4">The sequence shown here is derived from an EMBL/GenBank/DDBJ whole genome shotgun (WGS) entry which is preliminary data.</text>
</comment>
<dbReference type="GO" id="GO:0005840">
    <property type="term" value="C:ribosome"/>
    <property type="evidence" value="ECO:0007669"/>
    <property type="project" value="UniProtKB-KW"/>
</dbReference>
<evidence type="ECO:0000313" key="5">
    <source>
        <dbReference type="Proteomes" id="UP001057375"/>
    </source>
</evidence>
<dbReference type="Pfam" id="PF01776">
    <property type="entry name" value="Ribosomal_L22e"/>
    <property type="match status" value="1"/>
</dbReference>